<dbReference type="Pfam" id="PF07734">
    <property type="entry name" value="FBA_1"/>
    <property type="match status" value="1"/>
</dbReference>
<evidence type="ECO:0000313" key="3">
    <source>
        <dbReference type="Proteomes" id="UP000236291"/>
    </source>
</evidence>
<comment type="caution">
    <text evidence="2">The sequence shown here is derived from an EMBL/GenBank/DDBJ whole genome shotgun (WGS) entry which is preliminary data.</text>
</comment>
<dbReference type="ExpressionAtlas" id="A0A2K3MTG8">
    <property type="expression patterns" value="baseline"/>
</dbReference>
<proteinExistence type="predicted"/>
<dbReference type="Gene3D" id="1.20.1280.50">
    <property type="match status" value="1"/>
</dbReference>
<dbReference type="PANTHER" id="PTHR31672:SF13">
    <property type="entry name" value="F-BOX PROTEIN CPR30-LIKE"/>
    <property type="match status" value="1"/>
</dbReference>
<dbReference type="InterPro" id="IPR001810">
    <property type="entry name" value="F-box_dom"/>
</dbReference>
<dbReference type="InterPro" id="IPR050796">
    <property type="entry name" value="SCF_F-box_component"/>
</dbReference>
<dbReference type="SUPFAM" id="SSF81383">
    <property type="entry name" value="F-box domain"/>
    <property type="match status" value="1"/>
</dbReference>
<dbReference type="SMART" id="SM00256">
    <property type="entry name" value="FBOX"/>
    <property type="match status" value="1"/>
</dbReference>
<reference evidence="2 3" key="1">
    <citation type="journal article" date="2014" name="Am. J. Bot.">
        <title>Genome assembly and annotation for red clover (Trifolium pratense; Fabaceae).</title>
        <authorList>
            <person name="Istvanek J."/>
            <person name="Jaros M."/>
            <person name="Krenek A."/>
            <person name="Repkova J."/>
        </authorList>
    </citation>
    <scope>NUCLEOTIDE SEQUENCE [LARGE SCALE GENOMIC DNA]</scope>
    <source>
        <strain evidence="3">cv. Tatra</strain>
        <tissue evidence="2">Young leaves</tissue>
    </source>
</reference>
<protein>
    <submittedName>
        <fullName evidence="2">F-box protein</fullName>
    </submittedName>
</protein>
<dbReference type="STRING" id="57577.A0A2K3MTG8"/>
<dbReference type="InterPro" id="IPR036047">
    <property type="entry name" value="F-box-like_dom_sf"/>
</dbReference>
<feature type="domain" description="F-box" evidence="1">
    <location>
        <begin position="30"/>
        <end position="75"/>
    </location>
</feature>
<evidence type="ECO:0000259" key="1">
    <source>
        <dbReference type="PROSITE" id="PS50181"/>
    </source>
</evidence>
<evidence type="ECO:0000313" key="2">
    <source>
        <dbReference type="EMBL" id="PNX94077.1"/>
    </source>
</evidence>
<dbReference type="InterPro" id="IPR011043">
    <property type="entry name" value="Gal_Oxase/kelch_b-propeller"/>
</dbReference>
<dbReference type="CDD" id="cd22157">
    <property type="entry name" value="F-box_AtFBW1-like"/>
    <property type="match status" value="1"/>
</dbReference>
<dbReference type="Pfam" id="PF00646">
    <property type="entry name" value="F-box"/>
    <property type="match status" value="1"/>
</dbReference>
<dbReference type="InterPro" id="IPR017451">
    <property type="entry name" value="F-box-assoc_interact_dom"/>
</dbReference>
<dbReference type="PROSITE" id="PS50181">
    <property type="entry name" value="FBOX"/>
    <property type="match status" value="1"/>
</dbReference>
<dbReference type="EMBL" id="ASHM01012126">
    <property type="protein sequence ID" value="PNX94077.1"/>
    <property type="molecule type" value="Genomic_DNA"/>
</dbReference>
<accession>A0A2K3MTG8</accession>
<name>A0A2K3MTG8_TRIPR</name>
<sequence>MAQHYICRGNNSGMNLFSSSQSWRRQLKVDASTRYVPDDLTMYVLSRLPVKSVLRFSCLSKSYNSLVSDPTFVKLHLDRSSKNADLTHVYTANNRSATFTVFRLLENSWIITNLPYDPYYQLRDPKDCHYVVGSCNGLLCLYGNSYMYRKTWLRIWNPATKTISEKLGSRYDDFFGIPINMTFGYDYSRDTYKVVYFVPNRSNVRVFSLNENVWRNTQDSPEEAPHDHAMDLVYLSGSVNWLAIRHSSARVYNRDNITIEQFVIISFDMSTETHAKLLPPQGFNEVPYYAPNLRLYSWKHR</sequence>
<organism evidence="2 3">
    <name type="scientific">Trifolium pratense</name>
    <name type="common">Red clover</name>
    <dbReference type="NCBI Taxonomy" id="57577"/>
    <lineage>
        <taxon>Eukaryota</taxon>
        <taxon>Viridiplantae</taxon>
        <taxon>Streptophyta</taxon>
        <taxon>Embryophyta</taxon>
        <taxon>Tracheophyta</taxon>
        <taxon>Spermatophyta</taxon>
        <taxon>Magnoliopsida</taxon>
        <taxon>eudicotyledons</taxon>
        <taxon>Gunneridae</taxon>
        <taxon>Pentapetalae</taxon>
        <taxon>rosids</taxon>
        <taxon>fabids</taxon>
        <taxon>Fabales</taxon>
        <taxon>Fabaceae</taxon>
        <taxon>Papilionoideae</taxon>
        <taxon>50 kb inversion clade</taxon>
        <taxon>NPAAA clade</taxon>
        <taxon>Hologalegina</taxon>
        <taxon>IRL clade</taxon>
        <taxon>Trifolieae</taxon>
        <taxon>Trifolium</taxon>
    </lineage>
</organism>
<dbReference type="NCBIfam" id="TIGR01640">
    <property type="entry name" value="F_box_assoc_1"/>
    <property type="match status" value="1"/>
</dbReference>
<dbReference type="AlphaFoldDB" id="A0A2K3MTG8"/>
<dbReference type="Proteomes" id="UP000236291">
    <property type="component" value="Unassembled WGS sequence"/>
</dbReference>
<dbReference type="SUPFAM" id="SSF50965">
    <property type="entry name" value="Galactose oxidase, central domain"/>
    <property type="match status" value="1"/>
</dbReference>
<reference evidence="2 3" key="2">
    <citation type="journal article" date="2017" name="Front. Plant Sci.">
        <title>Gene Classification and Mining of Molecular Markers Useful in Red Clover (Trifolium pratense) Breeding.</title>
        <authorList>
            <person name="Istvanek J."/>
            <person name="Dluhosova J."/>
            <person name="Dluhos P."/>
            <person name="Patkova L."/>
            <person name="Nedelnik J."/>
            <person name="Repkova J."/>
        </authorList>
    </citation>
    <scope>NUCLEOTIDE SEQUENCE [LARGE SCALE GENOMIC DNA]</scope>
    <source>
        <strain evidence="3">cv. Tatra</strain>
        <tissue evidence="2">Young leaves</tissue>
    </source>
</reference>
<gene>
    <name evidence="2" type="ORF">L195_g017244</name>
</gene>
<dbReference type="InterPro" id="IPR006527">
    <property type="entry name" value="F-box-assoc_dom_typ1"/>
</dbReference>
<dbReference type="PANTHER" id="PTHR31672">
    <property type="entry name" value="BNACNNG10540D PROTEIN"/>
    <property type="match status" value="1"/>
</dbReference>